<reference evidence="1 2" key="1">
    <citation type="journal article" date="2016" name="Antonie Van Leeuwenhoek">
        <title>Dongia soli sp. nov., isolated from soil from Dokdo, Korea.</title>
        <authorList>
            <person name="Kim D.U."/>
            <person name="Lee H."/>
            <person name="Kim H."/>
            <person name="Kim S.G."/>
            <person name="Ka J.O."/>
        </authorList>
    </citation>
    <scope>NUCLEOTIDE SEQUENCE [LARGE SCALE GENOMIC DNA]</scope>
    <source>
        <strain evidence="1 2">D78</strain>
    </source>
</reference>
<dbReference type="InterPro" id="IPR036768">
    <property type="entry name" value="PolIII_chi_sf"/>
</dbReference>
<accession>A0ABU5ECC9</accession>
<keyword evidence="2" id="KW-1185">Reference proteome</keyword>
<dbReference type="Proteomes" id="UP001279642">
    <property type="component" value="Unassembled WGS sequence"/>
</dbReference>
<proteinExistence type="predicted"/>
<dbReference type="RefSeq" id="WP_320509080.1">
    <property type="nucleotide sequence ID" value="NZ_JAXCLW010000003.1"/>
</dbReference>
<dbReference type="EC" id="2.7.7.7" evidence="1"/>
<dbReference type="Pfam" id="PF04364">
    <property type="entry name" value="DNA_pol3_chi"/>
    <property type="match status" value="1"/>
</dbReference>
<protein>
    <submittedName>
        <fullName evidence="1">DNA polymerase III subunit chi</fullName>
        <ecNumber evidence="1">2.7.7.7</ecNumber>
    </submittedName>
</protein>
<comment type="caution">
    <text evidence="1">The sequence shown here is derived from an EMBL/GenBank/DDBJ whole genome shotgun (WGS) entry which is preliminary data.</text>
</comment>
<keyword evidence="1" id="KW-0548">Nucleotidyltransferase</keyword>
<dbReference type="PANTHER" id="PTHR38767">
    <property type="entry name" value="DNA POLYMERASE III SUBUNIT CHI"/>
    <property type="match status" value="1"/>
</dbReference>
<organism evidence="1 2">
    <name type="scientific">Dongia soli</name>
    <dbReference type="NCBI Taxonomy" id="600628"/>
    <lineage>
        <taxon>Bacteria</taxon>
        <taxon>Pseudomonadati</taxon>
        <taxon>Pseudomonadota</taxon>
        <taxon>Alphaproteobacteria</taxon>
        <taxon>Rhodospirillales</taxon>
        <taxon>Dongiaceae</taxon>
        <taxon>Dongia</taxon>
    </lineage>
</organism>
<evidence type="ECO:0000313" key="2">
    <source>
        <dbReference type="Proteomes" id="UP001279642"/>
    </source>
</evidence>
<dbReference type="InterPro" id="IPR007459">
    <property type="entry name" value="DNA_pol3_chi"/>
</dbReference>
<name>A0ABU5ECC9_9PROT</name>
<dbReference type="PANTHER" id="PTHR38767:SF1">
    <property type="entry name" value="DNA POLYMERASE III SUBUNIT CHI"/>
    <property type="match status" value="1"/>
</dbReference>
<dbReference type="Gene3D" id="3.40.50.10110">
    <property type="entry name" value="DNA polymerase III subunit chi"/>
    <property type="match status" value="1"/>
</dbReference>
<dbReference type="NCBIfam" id="NF004347">
    <property type="entry name" value="PRK05728.1-4"/>
    <property type="match status" value="1"/>
</dbReference>
<dbReference type="GO" id="GO:0003887">
    <property type="term" value="F:DNA-directed DNA polymerase activity"/>
    <property type="evidence" value="ECO:0007669"/>
    <property type="project" value="UniProtKB-EC"/>
</dbReference>
<dbReference type="SUPFAM" id="SSF102400">
    <property type="entry name" value="DNA polymerase III chi subunit"/>
    <property type="match status" value="1"/>
</dbReference>
<sequence length="151" mass="17057">MTEIRFYHLQRTRLEDVLPTLLERAYGRGDRVLVAVGSPERAEALAAHLWTYRPDSFLPHGTAKDGDTAAQPIYLTANDENPNQAKLLLLCDGAGRSDLAQFDLVCELFDGNDEAAVAAARDRWRDYKAAHHQLVYYQQNDAGRWEEKARA</sequence>
<dbReference type="EMBL" id="JAXCLW010000003">
    <property type="protein sequence ID" value="MDY0884020.1"/>
    <property type="molecule type" value="Genomic_DNA"/>
</dbReference>
<gene>
    <name evidence="1" type="ORF">SMD27_14305</name>
</gene>
<keyword evidence="1" id="KW-0808">Transferase</keyword>
<evidence type="ECO:0000313" key="1">
    <source>
        <dbReference type="EMBL" id="MDY0884020.1"/>
    </source>
</evidence>